<keyword evidence="1" id="KW-0812">Transmembrane</keyword>
<dbReference type="Pfam" id="PF10043">
    <property type="entry name" value="DUF2279"/>
    <property type="match status" value="1"/>
</dbReference>
<dbReference type="EMBL" id="CZVW01000019">
    <property type="protein sequence ID" value="CUT03885.1"/>
    <property type="molecule type" value="Genomic_DNA"/>
</dbReference>
<dbReference type="OrthoDB" id="9803535at2"/>
<feature type="transmembrane region" description="Helical" evidence="1">
    <location>
        <begin position="34"/>
        <end position="53"/>
    </location>
</feature>
<accession>A0A0P1NXM5</accession>
<protein>
    <submittedName>
        <fullName evidence="2">Predicted lipoprotein (DUF2279)</fullName>
    </submittedName>
</protein>
<proteinExistence type="predicted"/>
<evidence type="ECO:0000313" key="3">
    <source>
        <dbReference type="Proteomes" id="UP000199197"/>
    </source>
</evidence>
<keyword evidence="1" id="KW-0472">Membrane</keyword>
<reference evidence="3" key="1">
    <citation type="submission" date="2015-11" db="EMBL/GenBank/DDBJ databases">
        <authorList>
            <person name="Varghese N."/>
        </authorList>
    </citation>
    <scope>NUCLEOTIDE SEQUENCE [LARGE SCALE GENOMIC DNA]</scope>
    <source>
        <strain evidence="3">JGI-23</strain>
    </source>
</reference>
<name>A0A0P1NXM5_9BACT</name>
<keyword evidence="2" id="KW-0449">Lipoprotein</keyword>
<dbReference type="RefSeq" id="WP_143713932.1">
    <property type="nucleotide sequence ID" value="NZ_CZVW01000019.1"/>
</dbReference>
<organism evidence="2 3">
    <name type="scientific">Candidatus Chryseopegocella kryptomonas</name>
    <dbReference type="NCBI Taxonomy" id="1633643"/>
    <lineage>
        <taxon>Bacteria</taxon>
        <taxon>Pseudomonadati</taxon>
        <taxon>Candidatus Kryptoniota</taxon>
        <taxon>Candidatus Chryseopegocella</taxon>
    </lineage>
</organism>
<feature type="non-terminal residue" evidence="2">
    <location>
        <position position="189"/>
    </location>
</feature>
<evidence type="ECO:0000313" key="2">
    <source>
        <dbReference type="EMBL" id="CUT03885.1"/>
    </source>
</evidence>
<keyword evidence="3" id="KW-1185">Reference proteome</keyword>
<gene>
    <name evidence="2" type="ORF">JGI23_01576</name>
</gene>
<dbReference type="AlphaFoldDB" id="A0A0P1NXM5"/>
<evidence type="ECO:0000256" key="1">
    <source>
        <dbReference type="SAM" id="Phobius"/>
    </source>
</evidence>
<dbReference type="InterPro" id="IPR018736">
    <property type="entry name" value="DUF2279_periplasmic_lipo"/>
</dbReference>
<sequence>MKDRKQKIQHQTLVLILFLNFSFAQNRDTSEVNTFRLGLVLGAGAGILTLAHLQQYSSWWKGELTKFHFKDDFNQVLQADKFGHAYFSYLISDLFGRALQWAGVEKNSALIWGGIGSLLFQTYVEIEDGFRPNLGFSTSDEIANFIGASFPYVREKIKGLQVLNYKMSIFPSEKFKSGAHRFIVDDYES</sequence>
<dbReference type="Proteomes" id="UP000199197">
    <property type="component" value="Unassembled WGS sequence"/>
</dbReference>
<keyword evidence="1" id="KW-1133">Transmembrane helix</keyword>